<keyword evidence="8" id="KW-1185">Reference proteome</keyword>
<accession>A0A2G8JBF0</accession>
<dbReference type="GO" id="GO:0035269">
    <property type="term" value="P:protein O-linked glycosylation via mannose"/>
    <property type="evidence" value="ECO:0007669"/>
    <property type="project" value="TreeGrafter"/>
</dbReference>
<sequence length="209" mass="23729">GTLFEPTVSLVTQVNMDHIEHLHSMLSYWKQPISASIFIPGEGSPKEGQKEDWKRLYIQKKLSRMKFPPGSNIFAVYAQSLQQEYHQNFLRNLAFSSSLDDYVLLLDAGFLPSPGFLKAFQETVFHYEDTGKDLSKVAFVVPVFQMVKELPLPNSKDELRALVTGEDPGAISFNILLFFDIDGGLKREIFNSTNPLSCLKVRCCPWFVC</sequence>
<dbReference type="InterPro" id="IPR051292">
    <property type="entry name" value="Xyl/GlcA_transferase"/>
</dbReference>
<keyword evidence="4" id="KW-1133">Transmembrane helix</keyword>
<keyword evidence="2" id="KW-0812">Transmembrane</keyword>
<evidence type="ECO:0000256" key="1">
    <source>
        <dbReference type="ARBA" id="ARBA00004606"/>
    </source>
</evidence>
<gene>
    <name evidence="7" type="ORF">BSL78_30121</name>
</gene>
<dbReference type="EMBL" id="MRZV01002763">
    <property type="protein sequence ID" value="PIK33064.1"/>
    <property type="molecule type" value="Genomic_DNA"/>
</dbReference>
<evidence type="ECO:0000313" key="7">
    <source>
        <dbReference type="EMBL" id="PIK33064.1"/>
    </source>
</evidence>
<dbReference type="PANTHER" id="PTHR12270:SF52">
    <property type="entry name" value="GLYCOSYLTRANSFERASE-LIKE PROTEIN GNT13-RELATED"/>
    <property type="match status" value="1"/>
</dbReference>
<evidence type="ECO:0000256" key="5">
    <source>
        <dbReference type="ARBA" id="ARBA00023136"/>
    </source>
</evidence>
<comment type="caution">
    <text evidence="7">The sequence shown here is derived from an EMBL/GenBank/DDBJ whole genome shotgun (WGS) entry which is preliminary data.</text>
</comment>
<dbReference type="GO" id="GO:0015020">
    <property type="term" value="F:glucuronosyltransferase activity"/>
    <property type="evidence" value="ECO:0007669"/>
    <property type="project" value="TreeGrafter"/>
</dbReference>
<keyword evidence="5" id="KW-0472">Membrane</keyword>
<dbReference type="GO" id="GO:0016020">
    <property type="term" value="C:membrane"/>
    <property type="evidence" value="ECO:0007669"/>
    <property type="project" value="UniProtKB-SubCell"/>
</dbReference>
<dbReference type="PANTHER" id="PTHR12270">
    <property type="entry name" value="GLYCOSYLTRANSFERASE-RELATED"/>
    <property type="match status" value="1"/>
</dbReference>
<dbReference type="AlphaFoldDB" id="A0A2G8JBF0"/>
<evidence type="ECO:0000256" key="2">
    <source>
        <dbReference type="ARBA" id="ARBA00022692"/>
    </source>
</evidence>
<protein>
    <submittedName>
        <fullName evidence="7">Uncharacterized protein</fullName>
    </submittedName>
</protein>
<dbReference type="GO" id="GO:0042285">
    <property type="term" value="F:xylosyltransferase activity"/>
    <property type="evidence" value="ECO:0007669"/>
    <property type="project" value="TreeGrafter"/>
</dbReference>
<evidence type="ECO:0000256" key="6">
    <source>
        <dbReference type="ARBA" id="ARBA00023180"/>
    </source>
</evidence>
<reference evidence="7 8" key="1">
    <citation type="journal article" date="2017" name="PLoS Biol.">
        <title>The sea cucumber genome provides insights into morphological evolution and visceral regeneration.</title>
        <authorList>
            <person name="Zhang X."/>
            <person name="Sun L."/>
            <person name="Yuan J."/>
            <person name="Sun Y."/>
            <person name="Gao Y."/>
            <person name="Zhang L."/>
            <person name="Li S."/>
            <person name="Dai H."/>
            <person name="Hamel J.F."/>
            <person name="Liu C."/>
            <person name="Yu Y."/>
            <person name="Liu S."/>
            <person name="Lin W."/>
            <person name="Guo K."/>
            <person name="Jin S."/>
            <person name="Xu P."/>
            <person name="Storey K.B."/>
            <person name="Huan P."/>
            <person name="Zhang T."/>
            <person name="Zhou Y."/>
            <person name="Zhang J."/>
            <person name="Lin C."/>
            <person name="Li X."/>
            <person name="Xing L."/>
            <person name="Huo D."/>
            <person name="Sun M."/>
            <person name="Wang L."/>
            <person name="Mercier A."/>
            <person name="Li F."/>
            <person name="Yang H."/>
            <person name="Xiang J."/>
        </authorList>
    </citation>
    <scope>NUCLEOTIDE SEQUENCE [LARGE SCALE GENOMIC DNA]</scope>
    <source>
        <strain evidence="7">Shaxun</strain>
        <tissue evidence="7">Muscle</tissue>
    </source>
</reference>
<feature type="non-terminal residue" evidence="7">
    <location>
        <position position="1"/>
    </location>
</feature>
<dbReference type="OrthoDB" id="411524at2759"/>
<evidence type="ECO:0000256" key="3">
    <source>
        <dbReference type="ARBA" id="ARBA00022968"/>
    </source>
</evidence>
<proteinExistence type="predicted"/>
<evidence type="ECO:0000256" key="4">
    <source>
        <dbReference type="ARBA" id="ARBA00022989"/>
    </source>
</evidence>
<name>A0A2G8JBF0_STIJA</name>
<dbReference type="Pfam" id="PF13896">
    <property type="entry name" value="Glyco_transf_49"/>
    <property type="match status" value="1"/>
</dbReference>
<comment type="subcellular location">
    <subcellularLocation>
        <location evidence="1">Membrane</location>
        <topology evidence="1">Single-pass type II membrane protein</topology>
    </subcellularLocation>
</comment>
<dbReference type="STRING" id="307972.A0A2G8JBF0"/>
<keyword evidence="3" id="KW-0735">Signal-anchor</keyword>
<organism evidence="7 8">
    <name type="scientific">Stichopus japonicus</name>
    <name type="common">Sea cucumber</name>
    <dbReference type="NCBI Taxonomy" id="307972"/>
    <lineage>
        <taxon>Eukaryota</taxon>
        <taxon>Metazoa</taxon>
        <taxon>Echinodermata</taxon>
        <taxon>Eleutherozoa</taxon>
        <taxon>Echinozoa</taxon>
        <taxon>Holothuroidea</taxon>
        <taxon>Aspidochirotacea</taxon>
        <taxon>Aspidochirotida</taxon>
        <taxon>Stichopodidae</taxon>
        <taxon>Apostichopus</taxon>
    </lineage>
</organism>
<keyword evidence="6" id="KW-0325">Glycoprotein</keyword>
<evidence type="ECO:0000313" key="8">
    <source>
        <dbReference type="Proteomes" id="UP000230750"/>
    </source>
</evidence>
<dbReference type="Proteomes" id="UP000230750">
    <property type="component" value="Unassembled WGS sequence"/>
</dbReference>